<reference evidence="5" key="1">
    <citation type="submission" date="2005-09" db="EMBL/GenBank/DDBJ databases">
        <title>Annotation of the Aspergillus terreus NIH2624 genome.</title>
        <authorList>
            <person name="Birren B.W."/>
            <person name="Lander E.S."/>
            <person name="Galagan J.E."/>
            <person name="Nusbaum C."/>
            <person name="Devon K."/>
            <person name="Henn M."/>
            <person name="Ma L.-J."/>
            <person name="Jaffe D.B."/>
            <person name="Butler J."/>
            <person name="Alvarez P."/>
            <person name="Gnerre S."/>
            <person name="Grabherr M."/>
            <person name="Kleber M."/>
            <person name="Mauceli E.W."/>
            <person name="Brockman W."/>
            <person name="Rounsley S."/>
            <person name="Young S.K."/>
            <person name="LaButti K."/>
            <person name="Pushparaj V."/>
            <person name="DeCaprio D."/>
            <person name="Crawford M."/>
            <person name="Koehrsen M."/>
            <person name="Engels R."/>
            <person name="Montgomery P."/>
            <person name="Pearson M."/>
            <person name="Howarth C."/>
            <person name="Larson L."/>
            <person name="Luoma S."/>
            <person name="White J."/>
            <person name="Alvarado L."/>
            <person name="Kodira C.D."/>
            <person name="Zeng Q."/>
            <person name="Oleary S."/>
            <person name="Yandava C."/>
            <person name="Denning D.W."/>
            <person name="Nierman W.C."/>
            <person name="Milne T."/>
            <person name="Madden K."/>
        </authorList>
    </citation>
    <scope>NUCLEOTIDE SEQUENCE [LARGE SCALE GENOMIC DNA]</scope>
    <source>
        <strain evidence="5">NIH 2624 / FGSC A1156</strain>
    </source>
</reference>
<evidence type="ECO:0000256" key="2">
    <source>
        <dbReference type="SAM" id="MobiDB-lite"/>
    </source>
</evidence>
<dbReference type="InterPro" id="IPR036400">
    <property type="entry name" value="Cyt_B5-like_heme/steroid_sf"/>
</dbReference>
<dbReference type="SUPFAM" id="SSF51197">
    <property type="entry name" value="Clavaminate synthase-like"/>
    <property type="match status" value="1"/>
</dbReference>
<proteinExistence type="predicted"/>
<dbReference type="InterPro" id="IPR003819">
    <property type="entry name" value="TauD/TfdA-like"/>
</dbReference>
<evidence type="ECO:0000256" key="1">
    <source>
        <dbReference type="ARBA" id="ARBA00023002"/>
    </source>
</evidence>
<dbReference type="AlphaFoldDB" id="Q0CZT1"/>
<dbReference type="PANTHER" id="PTHR10696">
    <property type="entry name" value="GAMMA-BUTYROBETAINE HYDROXYLASE-RELATED"/>
    <property type="match status" value="1"/>
</dbReference>
<feature type="region of interest" description="Disordered" evidence="2">
    <location>
        <begin position="457"/>
        <end position="477"/>
    </location>
</feature>
<dbReference type="Gene3D" id="3.60.130.10">
    <property type="entry name" value="Clavaminate synthase-like"/>
    <property type="match status" value="1"/>
</dbReference>
<organism evidence="4 5">
    <name type="scientific">Aspergillus terreus (strain NIH 2624 / FGSC A1156)</name>
    <dbReference type="NCBI Taxonomy" id="341663"/>
    <lineage>
        <taxon>Eukaryota</taxon>
        <taxon>Fungi</taxon>
        <taxon>Dikarya</taxon>
        <taxon>Ascomycota</taxon>
        <taxon>Pezizomycotina</taxon>
        <taxon>Eurotiomycetes</taxon>
        <taxon>Eurotiomycetidae</taxon>
        <taxon>Eurotiales</taxon>
        <taxon>Aspergillaceae</taxon>
        <taxon>Aspergillus</taxon>
        <taxon>Aspergillus subgen. Circumdati</taxon>
    </lineage>
</organism>
<dbReference type="Pfam" id="PF00173">
    <property type="entry name" value="Cyt-b5"/>
    <property type="match status" value="1"/>
</dbReference>
<dbReference type="GO" id="GO:0016491">
    <property type="term" value="F:oxidoreductase activity"/>
    <property type="evidence" value="ECO:0007669"/>
    <property type="project" value="UniProtKB-KW"/>
</dbReference>
<dbReference type="InterPro" id="IPR001199">
    <property type="entry name" value="Cyt_B5-like_heme/steroid-bd"/>
</dbReference>
<dbReference type="Pfam" id="PF02668">
    <property type="entry name" value="TauD"/>
    <property type="match status" value="1"/>
</dbReference>
<protein>
    <recommendedName>
        <fullName evidence="3">Cytochrome b5 heme-binding domain-containing protein</fullName>
    </recommendedName>
</protein>
<dbReference type="SMART" id="SM01117">
    <property type="entry name" value="Cyt-b5"/>
    <property type="match status" value="1"/>
</dbReference>
<name>Q0CZT1_ASPTN</name>
<sequence>MAVSTQTPIPSISSNGEKPSLLSFKTFDLPSSNQRLLGPPHPPNTVIPLALRPDVEDNTDISLDSVVETIKQLQARDGIFTKQLARHGTLLFRGLPIRNAEDFSKFAHAFGYTPHEIIGIVVDRPLLAPNVAPANEAPKEVLIYNHNESPQVPHAPEYIFFYNHRAPAKGGETPISSSLELFRRAQQEIPEFIDELAEKGILSRVVYQVQPQYAGGSTLRQAFGKEIRDDDDATTRREKIEAQIARYGRGKHTTWEWSDDGQRLVLTHRLPLDSEARKNVTQQLFGDGTPIPEKYLAHLAKITDEIRVLHKWQEGDVLVYDNVIAQHGREPWEGEQADRVVFASLFDGASVPGAYGFGDWAQVVQALDGHISDLKVMAEEPEKQYSKNEISQHTTDGDMWVIIDNTVYDLSSFQELHPGGKKVLSAVAGTDATKKYRKYHSDKALARYGNDLRTGVVEPSKQQKPKKSFLSRFRRGG</sequence>
<gene>
    <name evidence="4" type="ORF">ATEG_00803</name>
</gene>
<dbReference type="PROSITE" id="PS50255">
    <property type="entry name" value="CYTOCHROME_B5_2"/>
    <property type="match status" value="1"/>
</dbReference>
<feature type="compositionally biased region" description="Basic residues" evidence="2">
    <location>
        <begin position="463"/>
        <end position="477"/>
    </location>
</feature>
<dbReference type="OrthoDB" id="408743at2759"/>
<feature type="domain" description="Cytochrome b5 heme-binding" evidence="3">
    <location>
        <begin position="382"/>
        <end position="458"/>
    </location>
</feature>
<keyword evidence="1" id="KW-0560">Oxidoreductase</keyword>
<evidence type="ECO:0000313" key="5">
    <source>
        <dbReference type="Proteomes" id="UP000007963"/>
    </source>
</evidence>
<dbReference type="RefSeq" id="XP_001210889.1">
    <property type="nucleotide sequence ID" value="XM_001210889.1"/>
</dbReference>
<dbReference type="OMA" id="HNEQAYT"/>
<dbReference type="Gene3D" id="3.10.120.10">
    <property type="entry name" value="Cytochrome b5-like heme/steroid binding domain"/>
    <property type="match status" value="1"/>
</dbReference>
<evidence type="ECO:0000259" key="3">
    <source>
        <dbReference type="PROSITE" id="PS50255"/>
    </source>
</evidence>
<dbReference type="EMBL" id="CH476594">
    <property type="protein sequence ID" value="EAU39449.1"/>
    <property type="molecule type" value="Genomic_DNA"/>
</dbReference>
<evidence type="ECO:0000313" key="4">
    <source>
        <dbReference type="EMBL" id="EAU39449.1"/>
    </source>
</evidence>
<dbReference type="InterPro" id="IPR042098">
    <property type="entry name" value="TauD-like_sf"/>
</dbReference>
<dbReference type="GeneID" id="4355564"/>
<dbReference type="SUPFAM" id="SSF55856">
    <property type="entry name" value="Cytochrome b5-like heme/steroid binding domain"/>
    <property type="match status" value="1"/>
</dbReference>
<dbReference type="HOGENOM" id="CLU_044153_2_0_1"/>
<dbReference type="STRING" id="341663.Q0CZT1"/>
<dbReference type="Proteomes" id="UP000007963">
    <property type="component" value="Unassembled WGS sequence"/>
</dbReference>
<dbReference type="VEuPathDB" id="FungiDB:ATEG_00803"/>
<dbReference type="InterPro" id="IPR050411">
    <property type="entry name" value="AlphaKG_dependent_hydroxylases"/>
</dbReference>
<dbReference type="PANTHER" id="PTHR10696:SF21">
    <property type="entry name" value="TAUD_TFDA-LIKE DOMAIN-CONTAINING PROTEIN"/>
    <property type="match status" value="1"/>
</dbReference>
<dbReference type="eggNOG" id="KOG0537">
    <property type="taxonomic scope" value="Eukaryota"/>
</dbReference>
<accession>Q0CZT1</accession>